<evidence type="ECO:0000256" key="3">
    <source>
        <dbReference type="ARBA" id="ARBA00022989"/>
    </source>
</evidence>
<organism evidence="6 7">
    <name type="scientific">Leptospira ellisii</name>
    <dbReference type="NCBI Taxonomy" id="2023197"/>
    <lineage>
        <taxon>Bacteria</taxon>
        <taxon>Pseudomonadati</taxon>
        <taxon>Spirochaetota</taxon>
        <taxon>Spirochaetia</taxon>
        <taxon>Leptospirales</taxon>
        <taxon>Leptospiraceae</taxon>
        <taxon>Leptospira</taxon>
    </lineage>
</organism>
<keyword evidence="4 5" id="KW-0472">Membrane</keyword>
<gene>
    <name evidence="6" type="ORF">CH379_008995</name>
</gene>
<dbReference type="GO" id="GO:0005886">
    <property type="term" value="C:plasma membrane"/>
    <property type="evidence" value="ECO:0007669"/>
    <property type="project" value="UniProtKB-SubCell"/>
</dbReference>
<keyword evidence="5" id="KW-1003">Cell membrane</keyword>
<dbReference type="EMBL" id="NPEF02000010">
    <property type="protein sequence ID" value="MDV6235761.1"/>
    <property type="molecule type" value="Genomic_DNA"/>
</dbReference>
<evidence type="ECO:0000256" key="5">
    <source>
        <dbReference type="RuleBase" id="RU363041"/>
    </source>
</evidence>
<dbReference type="InterPro" id="IPR002781">
    <property type="entry name" value="TM_pro_TauE-like"/>
</dbReference>
<dbReference type="RefSeq" id="WP_207763198.1">
    <property type="nucleotide sequence ID" value="NZ_NPEF02000010.1"/>
</dbReference>
<feature type="transmembrane region" description="Helical" evidence="5">
    <location>
        <begin position="125"/>
        <end position="148"/>
    </location>
</feature>
<reference evidence="6 7" key="1">
    <citation type="journal article" date="2018" name="Microb. Genom.">
        <title>Deciphering the unexplored Leptospira diversity from soils uncovers genomic evolution to virulence.</title>
        <authorList>
            <person name="Thibeaux R."/>
            <person name="Iraola G."/>
            <person name="Ferres I."/>
            <person name="Bierque E."/>
            <person name="Girault D."/>
            <person name="Soupe-Gilbert M.E."/>
            <person name="Picardeau M."/>
            <person name="Goarant C."/>
        </authorList>
    </citation>
    <scope>NUCLEOTIDE SEQUENCE [LARGE SCALE GENOMIC DNA]</scope>
    <source>
        <strain evidence="6 7">ATI7-C-A5</strain>
    </source>
</reference>
<keyword evidence="7" id="KW-1185">Reference proteome</keyword>
<evidence type="ECO:0000256" key="2">
    <source>
        <dbReference type="ARBA" id="ARBA00022692"/>
    </source>
</evidence>
<comment type="caution">
    <text evidence="6">The sequence shown here is derived from an EMBL/GenBank/DDBJ whole genome shotgun (WGS) entry which is preliminary data.</text>
</comment>
<dbReference type="AlphaFoldDB" id="A0AAE4TZM2"/>
<dbReference type="Proteomes" id="UP000232122">
    <property type="component" value="Unassembled WGS sequence"/>
</dbReference>
<evidence type="ECO:0000256" key="4">
    <source>
        <dbReference type="ARBA" id="ARBA00023136"/>
    </source>
</evidence>
<dbReference type="Pfam" id="PF01925">
    <property type="entry name" value="TauE"/>
    <property type="match status" value="1"/>
</dbReference>
<proteinExistence type="inferred from homology"/>
<evidence type="ECO:0000313" key="6">
    <source>
        <dbReference type="EMBL" id="MDV6235761.1"/>
    </source>
</evidence>
<name>A0AAE4TZM2_9LEPT</name>
<accession>A0AAE4TZM2</accession>
<keyword evidence="3 5" id="KW-1133">Transmembrane helix</keyword>
<evidence type="ECO:0000313" key="7">
    <source>
        <dbReference type="Proteomes" id="UP000232122"/>
    </source>
</evidence>
<sequence>MFLNGGIVFFSAYVSFLLSAICGGGAGLLLIPVLGFFLPIQFVPAALSIGTFASSWSRLTVFHRFIRWDIVRWFVPPAIVAVWFGVWLLKFVNPLYLEMLIGFLLTSNIPLLFKKSDELVNSEKPNNGILAAIGLAAGFVSGLTGAVVCCSINSICVAA</sequence>
<feature type="transmembrane region" description="Helical" evidence="5">
    <location>
        <begin position="70"/>
        <end position="89"/>
    </location>
</feature>
<evidence type="ECO:0000256" key="1">
    <source>
        <dbReference type="ARBA" id="ARBA00004141"/>
    </source>
</evidence>
<comment type="similarity">
    <text evidence="5">Belongs to the 4-toluene sulfonate uptake permease (TSUP) (TC 2.A.102) family.</text>
</comment>
<feature type="transmembrane region" description="Helical" evidence="5">
    <location>
        <begin position="36"/>
        <end position="58"/>
    </location>
</feature>
<keyword evidence="2 5" id="KW-0812">Transmembrane</keyword>
<comment type="subcellular location">
    <subcellularLocation>
        <location evidence="5">Cell membrane</location>
        <topology evidence="5">Multi-pass membrane protein</topology>
    </subcellularLocation>
    <subcellularLocation>
        <location evidence="1">Membrane</location>
        <topology evidence="1">Multi-pass membrane protein</topology>
    </subcellularLocation>
</comment>
<feature type="transmembrane region" description="Helical" evidence="5">
    <location>
        <begin position="7"/>
        <end position="30"/>
    </location>
</feature>
<protein>
    <recommendedName>
        <fullName evidence="5">Probable membrane transporter protein</fullName>
    </recommendedName>
</protein>